<dbReference type="RefSeq" id="WP_164051043.1">
    <property type="nucleotide sequence ID" value="NZ_WUFV01000050.1"/>
</dbReference>
<dbReference type="InterPro" id="IPR025534">
    <property type="entry name" value="DUF4420"/>
</dbReference>
<name>A0A7K3VVT3_RHILE</name>
<evidence type="ECO:0000313" key="1">
    <source>
        <dbReference type="EMBL" id="NEK20608.1"/>
    </source>
</evidence>
<organism evidence="1 2">
    <name type="scientific">Rhizobium leguminosarum</name>
    <dbReference type="NCBI Taxonomy" id="384"/>
    <lineage>
        <taxon>Bacteria</taxon>
        <taxon>Pseudomonadati</taxon>
        <taxon>Pseudomonadota</taxon>
        <taxon>Alphaproteobacteria</taxon>
        <taxon>Hyphomicrobiales</taxon>
        <taxon>Rhizobiaceae</taxon>
        <taxon>Rhizobium/Agrobacterium group</taxon>
        <taxon>Rhizobium</taxon>
    </lineage>
</organism>
<comment type="caution">
    <text evidence="1">The sequence shown here is derived from an EMBL/GenBank/DDBJ whole genome shotgun (WGS) entry which is preliminary data.</text>
</comment>
<dbReference type="Proteomes" id="UP000471705">
    <property type="component" value="Unassembled WGS sequence"/>
</dbReference>
<reference evidence="1 2" key="1">
    <citation type="submission" date="2019-12" db="EMBL/GenBank/DDBJ databases">
        <title>Rhizobium genotypes associated with high levels of biological nitrogen fixation by grain legumes in a temperate-maritime cropping system.</title>
        <authorList>
            <person name="Maluk M."/>
            <person name="Francesc Ferrando Molina F."/>
            <person name="Lopez Del Egido L."/>
            <person name="Lafos M."/>
            <person name="Langarica-Fuentes A."/>
            <person name="Gebre Yohannes G."/>
            <person name="Young M.W."/>
            <person name="Martin P."/>
            <person name="Gantlett R."/>
            <person name="Kenicer G."/>
            <person name="Hawes C."/>
            <person name="Begg G.S."/>
            <person name="Quilliam R.S."/>
            <person name="Squire G.R."/>
            <person name="Poole P.S."/>
            <person name="Young P.W."/>
            <person name="Iannetta P.M."/>
            <person name="James E.K."/>
        </authorList>
    </citation>
    <scope>NUCLEOTIDE SEQUENCE [LARGE SCALE GENOMIC DNA]</scope>
    <source>
        <strain evidence="1 2">JHI54</strain>
    </source>
</reference>
<evidence type="ECO:0000313" key="2">
    <source>
        <dbReference type="Proteomes" id="UP000471705"/>
    </source>
</evidence>
<sequence>MTTDEWKEIAAAAGPSSDNVRRADAGHPLEFFRGRDFAGRYLLSLAADGTPEGLPDPPRLNGIEVRVEKPTDGRVRLLLTLLDRSQFDLFRDLTDHLLKATADLAKGDNLAGMKLVLKRLRSWHDLLRRRRDDLLTNSEAIGLAGELLFFRDQVLARRTPTQAALSWRGAHRDEQDFALGHWQIEIKTQLSTSDQRLHISSEAQLDAGSARLLICHQTLAPAPVTAPGSFTLNSLVREIATQLQDAGDVAISAFDTALEALGYVDRAEYDEICWVATHRRAFEVTEQFPRIIPVMLPPGVQSVRYDIALRDCEPFAVDFDGAMEQAFA</sequence>
<dbReference type="AlphaFoldDB" id="A0A7K3VVT3"/>
<accession>A0A7K3VVT3</accession>
<dbReference type="EMBL" id="WUFV01000050">
    <property type="protein sequence ID" value="NEK20608.1"/>
    <property type="molecule type" value="Genomic_DNA"/>
</dbReference>
<dbReference type="Pfam" id="PF14390">
    <property type="entry name" value="DUF4420"/>
    <property type="match status" value="1"/>
</dbReference>
<protein>
    <submittedName>
        <fullName evidence="1">PD-(D/E)XK motif protein</fullName>
    </submittedName>
</protein>
<proteinExistence type="predicted"/>
<gene>
    <name evidence="1" type="ORF">GR257_38345</name>
</gene>